<accession>A0A4P6WVK1</accession>
<evidence type="ECO:0008006" key="5">
    <source>
        <dbReference type="Google" id="ProtNLM"/>
    </source>
</evidence>
<gene>
    <name evidence="3" type="ORF">HPF_01100</name>
</gene>
<organism evidence="3 4">
    <name type="scientific">Hydrogenophaga pseudoflava</name>
    <name type="common">Pseudomonas carboxydoflava</name>
    <dbReference type="NCBI Taxonomy" id="47421"/>
    <lineage>
        <taxon>Bacteria</taxon>
        <taxon>Pseudomonadati</taxon>
        <taxon>Pseudomonadota</taxon>
        <taxon>Betaproteobacteria</taxon>
        <taxon>Burkholderiales</taxon>
        <taxon>Comamonadaceae</taxon>
        <taxon>Hydrogenophaga</taxon>
    </lineage>
</organism>
<dbReference type="AlphaFoldDB" id="A0A4P6WVK1"/>
<feature type="chain" id="PRO_5020764209" description="Secreted protein" evidence="2">
    <location>
        <begin position="25"/>
        <end position="75"/>
    </location>
</feature>
<proteinExistence type="predicted"/>
<evidence type="ECO:0000256" key="2">
    <source>
        <dbReference type="SAM" id="SignalP"/>
    </source>
</evidence>
<sequence length="75" mass="7911" precursor="true">MSAQPMSLFAVLALTLGVALQAAAASPPAKTERRPPARVSFIDAPSSETPAAREKRLKRECRGRPNAGACLGHTR</sequence>
<feature type="region of interest" description="Disordered" evidence="1">
    <location>
        <begin position="24"/>
        <end position="75"/>
    </location>
</feature>
<dbReference type="EMBL" id="CP037867">
    <property type="protein sequence ID" value="QBM26255.1"/>
    <property type="molecule type" value="Genomic_DNA"/>
</dbReference>
<protein>
    <recommendedName>
        <fullName evidence="5">Secreted protein</fullName>
    </recommendedName>
</protein>
<dbReference type="Proteomes" id="UP000293912">
    <property type="component" value="Chromosome"/>
</dbReference>
<feature type="signal peptide" evidence="2">
    <location>
        <begin position="1"/>
        <end position="24"/>
    </location>
</feature>
<name>A0A4P6WVK1_HYDPS</name>
<reference evidence="3 4" key="1">
    <citation type="submission" date="2019-03" db="EMBL/GenBank/DDBJ databases">
        <authorList>
            <person name="Sebastian G."/>
            <person name="Baumann P."/>
            <person name="Ruckert C."/>
            <person name="Kalinowski J."/>
            <person name="Nebel B."/>
            <person name="Takors R."/>
            <person name="Blombach B."/>
        </authorList>
    </citation>
    <scope>NUCLEOTIDE SEQUENCE [LARGE SCALE GENOMIC DNA]</scope>
    <source>
        <strain evidence="3 4">DSM 1084</strain>
    </source>
</reference>
<dbReference type="KEGG" id="hpse:HPF_01100"/>
<keyword evidence="2" id="KW-0732">Signal</keyword>
<evidence type="ECO:0000313" key="4">
    <source>
        <dbReference type="Proteomes" id="UP000293912"/>
    </source>
</evidence>
<evidence type="ECO:0000313" key="3">
    <source>
        <dbReference type="EMBL" id="QBM26255.1"/>
    </source>
</evidence>
<keyword evidence="4" id="KW-1185">Reference proteome</keyword>
<dbReference type="RefSeq" id="WP_079366439.1">
    <property type="nucleotide sequence ID" value="NZ_CP037867.1"/>
</dbReference>
<evidence type="ECO:0000256" key="1">
    <source>
        <dbReference type="SAM" id="MobiDB-lite"/>
    </source>
</evidence>